<dbReference type="InterPro" id="IPR002937">
    <property type="entry name" value="Amino_oxidase"/>
</dbReference>
<dbReference type="PANTHER" id="PTHR10742">
    <property type="entry name" value="FLAVIN MONOAMINE OXIDASE"/>
    <property type="match status" value="1"/>
</dbReference>
<sequence>MAQDIFASRSRLTLQFYHEKHHQEIKQLDLKELLNHINVEPILTSPQGAERTPVCIIGAGVAGLYAGMILKSLGIPFKILELSGRVGGRLYTYKNFHSQQSFDEDYQYYDVGAMRFPRTPFMKRTFNLVDFINKEKPGRLKWIPYIFKSKEAFMYYNGVRIKSSDKHLLGSADPFRINLHKPAYISPGYERLLTPDNLEAELWNIMHDLKKNFIGAETQSQIDAAMAKLIHDHDKDSMRSYLTNDPRYKMPSEVIQLLETFDKSTGWYDRGLVESVCESLAFQWTNDKDTLPDYFCFDKGSSELALAMEEYVGKIHINFNTRITAISYADKENPMKGLSVEGIHSNGTVYRETFSGVICTTPISTLNLIDLTGCGINENYAQYSAIRELQYGPAIKIGIQFSRNWWEKLGIVGGQSYTDLPLRTVVYPSYPEKGSKSNVLIASYCWTQDAERLGSLIDNEHGKMSPLLESLVLKDLATIHDIPVQDLKDMVLDSYAFDWLHNPSTQGDYSSSF</sequence>
<dbReference type="InterPro" id="IPR050281">
    <property type="entry name" value="Flavin_monoamine_oxidase"/>
</dbReference>
<evidence type="ECO:0000313" key="3">
    <source>
        <dbReference type="Proteomes" id="UP001498398"/>
    </source>
</evidence>
<name>A0ABR1JN47_9AGAR</name>
<dbReference type="Gene3D" id="1.20.1440.240">
    <property type="match status" value="1"/>
</dbReference>
<feature type="domain" description="Amine oxidase" evidence="1">
    <location>
        <begin position="61"/>
        <end position="510"/>
    </location>
</feature>
<dbReference type="SUPFAM" id="SSF51905">
    <property type="entry name" value="FAD/NAD(P)-binding domain"/>
    <property type="match status" value="1"/>
</dbReference>
<dbReference type="Gene3D" id="3.50.50.60">
    <property type="entry name" value="FAD/NAD(P)-binding domain"/>
    <property type="match status" value="1"/>
</dbReference>
<accession>A0ABR1JN47</accession>
<dbReference type="SUPFAM" id="SSF54373">
    <property type="entry name" value="FAD-linked reductases, C-terminal domain"/>
    <property type="match status" value="1"/>
</dbReference>
<protein>
    <recommendedName>
        <fullName evidence="1">Amine oxidase domain-containing protein</fullName>
    </recommendedName>
</protein>
<gene>
    <name evidence="2" type="ORF">VKT23_006273</name>
</gene>
<keyword evidence="3" id="KW-1185">Reference proteome</keyword>
<reference evidence="2 3" key="1">
    <citation type="submission" date="2024-01" db="EMBL/GenBank/DDBJ databases">
        <title>A draft genome for the cacao thread blight pathogen Marasmiellus scandens.</title>
        <authorList>
            <person name="Baruah I.K."/>
            <person name="Leung J."/>
            <person name="Bukari Y."/>
            <person name="Amoako-Attah I."/>
            <person name="Meinhardt L.W."/>
            <person name="Bailey B.A."/>
            <person name="Cohen S.P."/>
        </authorList>
    </citation>
    <scope>NUCLEOTIDE SEQUENCE [LARGE SCALE GENOMIC DNA]</scope>
    <source>
        <strain evidence="2 3">GH-19</strain>
    </source>
</reference>
<organism evidence="2 3">
    <name type="scientific">Marasmiellus scandens</name>
    <dbReference type="NCBI Taxonomy" id="2682957"/>
    <lineage>
        <taxon>Eukaryota</taxon>
        <taxon>Fungi</taxon>
        <taxon>Dikarya</taxon>
        <taxon>Basidiomycota</taxon>
        <taxon>Agaricomycotina</taxon>
        <taxon>Agaricomycetes</taxon>
        <taxon>Agaricomycetidae</taxon>
        <taxon>Agaricales</taxon>
        <taxon>Marasmiineae</taxon>
        <taxon>Omphalotaceae</taxon>
        <taxon>Marasmiellus</taxon>
    </lineage>
</organism>
<dbReference type="PANTHER" id="PTHR10742:SF342">
    <property type="entry name" value="AMINE OXIDASE"/>
    <property type="match status" value="1"/>
</dbReference>
<dbReference type="EMBL" id="JBANRG010000008">
    <property type="protein sequence ID" value="KAK7464109.1"/>
    <property type="molecule type" value="Genomic_DNA"/>
</dbReference>
<comment type="caution">
    <text evidence="2">The sequence shown here is derived from an EMBL/GenBank/DDBJ whole genome shotgun (WGS) entry which is preliminary data.</text>
</comment>
<dbReference type="Pfam" id="PF01593">
    <property type="entry name" value="Amino_oxidase"/>
    <property type="match status" value="1"/>
</dbReference>
<proteinExistence type="predicted"/>
<dbReference type="Gene3D" id="3.90.660.10">
    <property type="match status" value="1"/>
</dbReference>
<evidence type="ECO:0000259" key="1">
    <source>
        <dbReference type="Pfam" id="PF01593"/>
    </source>
</evidence>
<dbReference type="Proteomes" id="UP001498398">
    <property type="component" value="Unassembled WGS sequence"/>
</dbReference>
<dbReference type="InterPro" id="IPR036188">
    <property type="entry name" value="FAD/NAD-bd_sf"/>
</dbReference>
<evidence type="ECO:0000313" key="2">
    <source>
        <dbReference type="EMBL" id="KAK7464109.1"/>
    </source>
</evidence>